<gene>
    <name evidence="2" type="ORF">BAMA_13140</name>
</gene>
<evidence type="ECO:0000313" key="3">
    <source>
        <dbReference type="Proteomes" id="UP000027822"/>
    </source>
</evidence>
<reference evidence="2 3" key="1">
    <citation type="submission" date="2014-06" db="EMBL/GenBank/DDBJ databases">
        <title>Draft genome sequence of Bacillus manliponensis JCM 15802 (MCCC 1A00708).</title>
        <authorList>
            <person name="Lai Q."/>
            <person name="Liu Y."/>
            <person name="Shao Z."/>
        </authorList>
    </citation>
    <scope>NUCLEOTIDE SEQUENCE [LARGE SCALE GENOMIC DNA]</scope>
    <source>
        <strain evidence="2 3">JCM 15802</strain>
    </source>
</reference>
<proteinExistence type="predicted"/>
<dbReference type="InterPro" id="IPR036390">
    <property type="entry name" value="WH_DNA-bd_sf"/>
</dbReference>
<sequence>MLHNEPEQKELNENAQTKQKNSMPKNFLVPFLLLCLKDWSLHGYKLIQMLMDIGFSSIDQGNVYRTLRKLEKENLITSTWDTSEGGPAKRIYSLTDYGEKYLASCATSFEQYQNMLRTFFTLYTNAFFPFSTSKEKDEKTDSSSPGDTAE</sequence>
<dbReference type="Pfam" id="PF03551">
    <property type="entry name" value="PadR"/>
    <property type="match status" value="1"/>
</dbReference>
<dbReference type="SUPFAM" id="SSF46785">
    <property type="entry name" value="Winged helix' DNA-binding domain"/>
    <property type="match status" value="1"/>
</dbReference>
<dbReference type="RefSeq" id="WP_034636307.1">
    <property type="nucleotide sequence ID" value="NZ_CBCSJC010000004.1"/>
</dbReference>
<dbReference type="InterPro" id="IPR014091">
    <property type="entry name" value="Tscrpt_rep_PHB_PhaQ"/>
</dbReference>
<dbReference type="Proteomes" id="UP000027822">
    <property type="component" value="Unassembled WGS sequence"/>
</dbReference>
<dbReference type="PANTHER" id="PTHR33169">
    <property type="entry name" value="PADR-FAMILY TRANSCRIPTIONAL REGULATOR"/>
    <property type="match status" value="1"/>
</dbReference>
<dbReference type="Gene3D" id="1.10.10.10">
    <property type="entry name" value="Winged helix-like DNA-binding domain superfamily/Winged helix DNA-binding domain"/>
    <property type="match status" value="1"/>
</dbReference>
<dbReference type="OrthoDB" id="9808017at2"/>
<feature type="domain" description="Transcription regulator PadR N-terminal" evidence="1">
    <location>
        <begin position="32"/>
        <end position="103"/>
    </location>
</feature>
<dbReference type="AlphaFoldDB" id="A0A073JZ85"/>
<protein>
    <submittedName>
        <fullName evidence="2">PadR family transcriptional regulator</fullName>
    </submittedName>
</protein>
<accession>A0A073JZ85</accession>
<dbReference type="PANTHER" id="PTHR33169:SF14">
    <property type="entry name" value="TRANSCRIPTIONAL REGULATOR RV3488"/>
    <property type="match status" value="1"/>
</dbReference>
<dbReference type="EMBL" id="JOTN01000003">
    <property type="protein sequence ID" value="KEK20364.1"/>
    <property type="molecule type" value="Genomic_DNA"/>
</dbReference>
<keyword evidence="3" id="KW-1185">Reference proteome</keyword>
<evidence type="ECO:0000259" key="1">
    <source>
        <dbReference type="Pfam" id="PF03551"/>
    </source>
</evidence>
<dbReference type="eggNOG" id="COG1695">
    <property type="taxonomic scope" value="Bacteria"/>
</dbReference>
<dbReference type="InterPro" id="IPR052509">
    <property type="entry name" value="Metal_resp_DNA-bind_regulator"/>
</dbReference>
<dbReference type="InterPro" id="IPR036388">
    <property type="entry name" value="WH-like_DNA-bd_sf"/>
</dbReference>
<dbReference type="NCBIfam" id="TIGR02719">
    <property type="entry name" value="repress_PhaQ"/>
    <property type="match status" value="1"/>
</dbReference>
<dbReference type="STRING" id="574376.BAMA_13140"/>
<organism evidence="2 3">
    <name type="scientific">Bacillus manliponensis</name>
    <dbReference type="NCBI Taxonomy" id="574376"/>
    <lineage>
        <taxon>Bacteria</taxon>
        <taxon>Bacillati</taxon>
        <taxon>Bacillota</taxon>
        <taxon>Bacilli</taxon>
        <taxon>Bacillales</taxon>
        <taxon>Bacillaceae</taxon>
        <taxon>Bacillus</taxon>
        <taxon>Bacillus cereus group</taxon>
    </lineage>
</organism>
<comment type="caution">
    <text evidence="2">The sequence shown here is derived from an EMBL/GenBank/DDBJ whole genome shotgun (WGS) entry which is preliminary data.</text>
</comment>
<dbReference type="InterPro" id="IPR005149">
    <property type="entry name" value="Tscrpt_reg_PadR_N"/>
</dbReference>
<name>A0A073JZ85_9BACI</name>
<evidence type="ECO:0000313" key="2">
    <source>
        <dbReference type="EMBL" id="KEK20364.1"/>
    </source>
</evidence>